<dbReference type="InterPro" id="IPR003594">
    <property type="entry name" value="HATPase_dom"/>
</dbReference>
<dbReference type="PROSITE" id="PS50113">
    <property type="entry name" value="PAC"/>
    <property type="match status" value="1"/>
</dbReference>
<dbReference type="InterPro" id="IPR000700">
    <property type="entry name" value="PAS-assoc_C"/>
</dbReference>
<dbReference type="SUPFAM" id="SSF47384">
    <property type="entry name" value="Homodimeric domain of signal transducing histidine kinase"/>
    <property type="match status" value="1"/>
</dbReference>
<dbReference type="InterPro" id="IPR052162">
    <property type="entry name" value="Sensor_kinase/Photoreceptor"/>
</dbReference>
<dbReference type="CDD" id="cd00082">
    <property type="entry name" value="HisKA"/>
    <property type="match status" value="1"/>
</dbReference>
<dbReference type="Pfam" id="PF13188">
    <property type="entry name" value="PAS_8"/>
    <property type="match status" value="1"/>
</dbReference>
<dbReference type="SUPFAM" id="SSF55874">
    <property type="entry name" value="ATPase domain of HSP90 chaperone/DNA topoisomerase II/histidine kinase"/>
    <property type="match status" value="1"/>
</dbReference>
<dbReference type="InterPro" id="IPR000014">
    <property type="entry name" value="PAS"/>
</dbReference>
<feature type="domain" description="PAC" evidence="8">
    <location>
        <begin position="430"/>
        <end position="481"/>
    </location>
</feature>
<dbReference type="Gene3D" id="3.30.565.10">
    <property type="entry name" value="Histidine kinase-like ATPase, C-terminal domain"/>
    <property type="match status" value="1"/>
</dbReference>
<keyword evidence="10" id="KW-1185">Reference proteome</keyword>
<gene>
    <name evidence="9" type="ORF">GJR99_10500</name>
</gene>
<dbReference type="EMBL" id="WKJQ01000001">
    <property type="protein sequence ID" value="MRW96998.1"/>
    <property type="molecule type" value="Genomic_DNA"/>
</dbReference>
<keyword evidence="4" id="KW-0808">Transferase</keyword>
<dbReference type="InterPro" id="IPR036890">
    <property type="entry name" value="HATPase_C_sf"/>
</dbReference>
<dbReference type="InterPro" id="IPR001610">
    <property type="entry name" value="PAC"/>
</dbReference>
<dbReference type="EC" id="2.7.13.3" evidence="2"/>
<evidence type="ECO:0000256" key="5">
    <source>
        <dbReference type="ARBA" id="ARBA00022777"/>
    </source>
</evidence>
<evidence type="ECO:0000259" key="8">
    <source>
        <dbReference type="PROSITE" id="PS50113"/>
    </source>
</evidence>
<dbReference type="RefSeq" id="WP_151111913.1">
    <property type="nucleotide sequence ID" value="NZ_WKJQ01000001.1"/>
</dbReference>
<evidence type="ECO:0000313" key="9">
    <source>
        <dbReference type="EMBL" id="MRW96998.1"/>
    </source>
</evidence>
<dbReference type="InterPro" id="IPR004358">
    <property type="entry name" value="Sig_transdc_His_kin-like_C"/>
</dbReference>
<evidence type="ECO:0000259" key="7">
    <source>
        <dbReference type="PROSITE" id="PS50109"/>
    </source>
</evidence>
<dbReference type="InterPro" id="IPR036097">
    <property type="entry name" value="HisK_dim/P_sf"/>
</dbReference>
<dbReference type="PANTHER" id="PTHR43304">
    <property type="entry name" value="PHYTOCHROME-LIKE PROTEIN CPH1"/>
    <property type="match status" value="1"/>
</dbReference>
<dbReference type="Proteomes" id="UP000443423">
    <property type="component" value="Unassembled WGS sequence"/>
</dbReference>
<evidence type="ECO:0000256" key="1">
    <source>
        <dbReference type="ARBA" id="ARBA00000085"/>
    </source>
</evidence>
<dbReference type="Gene3D" id="3.30.450.20">
    <property type="entry name" value="PAS domain"/>
    <property type="match status" value="3"/>
</dbReference>
<accession>A0A6A8G8R5</accession>
<comment type="caution">
    <text evidence="9">The sequence shown here is derived from an EMBL/GenBank/DDBJ whole genome shotgun (WGS) entry which is preliminary data.</text>
</comment>
<name>A0A6A8G8R5_9EURY</name>
<dbReference type="AlphaFoldDB" id="A0A6A8G8R5"/>
<dbReference type="Pfam" id="PF13426">
    <property type="entry name" value="PAS_9"/>
    <property type="match status" value="1"/>
</dbReference>
<reference evidence="9 10" key="1">
    <citation type="submission" date="2019-11" db="EMBL/GenBank/DDBJ databases">
        <title>Whole genome sequence of Haloferax sp. MBLA0078.</title>
        <authorList>
            <person name="Seo M.-J."/>
            <person name="Cho E.-S."/>
        </authorList>
    </citation>
    <scope>NUCLEOTIDE SEQUENCE [LARGE SCALE GENOMIC DNA]</scope>
    <source>
        <strain evidence="9 10">MBLA0078</strain>
    </source>
</reference>
<dbReference type="InterPro" id="IPR003661">
    <property type="entry name" value="HisK_dim/P_dom"/>
</dbReference>
<dbReference type="InterPro" id="IPR005467">
    <property type="entry name" value="His_kinase_dom"/>
</dbReference>
<dbReference type="OrthoDB" id="3369at2157"/>
<feature type="domain" description="Histidine kinase" evidence="7">
    <location>
        <begin position="492"/>
        <end position="703"/>
    </location>
</feature>
<dbReference type="Gene3D" id="2.10.70.100">
    <property type="match status" value="1"/>
</dbReference>
<comment type="catalytic activity">
    <reaction evidence="1">
        <text>ATP + protein L-histidine = ADP + protein N-phospho-L-histidine.</text>
        <dbReference type="EC" id="2.7.13.3"/>
    </reaction>
</comment>
<dbReference type="NCBIfam" id="TIGR00229">
    <property type="entry name" value="sensory_box"/>
    <property type="match status" value="3"/>
</dbReference>
<dbReference type="PANTHER" id="PTHR43304:SF1">
    <property type="entry name" value="PAC DOMAIN-CONTAINING PROTEIN"/>
    <property type="match status" value="1"/>
</dbReference>
<keyword evidence="5" id="KW-0418">Kinase</keyword>
<protein>
    <recommendedName>
        <fullName evidence="2">histidine kinase</fullName>
        <ecNumber evidence="2">2.7.13.3</ecNumber>
    </recommendedName>
</protein>
<dbReference type="SMART" id="SM00387">
    <property type="entry name" value="HATPase_c"/>
    <property type="match status" value="1"/>
</dbReference>
<organism evidence="9 10">
    <name type="scientific">Haloferax marinum</name>
    <dbReference type="NCBI Taxonomy" id="2666143"/>
    <lineage>
        <taxon>Archaea</taxon>
        <taxon>Methanobacteriati</taxon>
        <taxon>Methanobacteriota</taxon>
        <taxon>Stenosarchaea group</taxon>
        <taxon>Halobacteria</taxon>
        <taxon>Halobacteriales</taxon>
        <taxon>Haloferacaceae</taxon>
        <taxon>Haloferax</taxon>
    </lineage>
</organism>
<evidence type="ECO:0000256" key="4">
    <source>
        <dbReference type="ARBA" id="ARBA00022679"/>
    </source>
</evidence>
<evidence type="ECO:0000313" key="10">
    <source>
        <dbReference type="Proteomes" id="UP000443423"/>
    </source>
</evidence>
<dbReference type="GO" id="GO:0000155">
    <property type="term" value="F:phosphorelay sensor kinase activity"/>
    <property type="evidence" value="ECO:0007669"/>
    <property type="project" value="InterPro"/>
</dbReference>
<dbReference type="SMART" id="SM00091">
    <property type="entry name" value="PAS"/>
    <property type="match status" value="3"/>
</dbReference>
<dbReference type="InterPro" id="IPR013655">
    <property type="entry name" value="PAS_fold_3"/>
</dbReference>
<proteinExistence type="predicted"/>
<dbReference type="Pfam" id="PF08447">
    <property type="entry name" value="PAS_3"/>
    <property type="match status" value="1"/>
</dbReference>
<evidence type="ECO:0000256" key="3">
    <source>
        <dbReference type="ARBA" id="ARBA00022553"/>
    </source>
</evidence>
<feature type="coiled-coil region" evidence="6">
    <location>
        <begin position="472"/>
        <end position="499"/>
    </location>
</feature>
<dbReference type="SMART" id="SM00086">
    <property type="entry name" value="PAC"/>
    <property type="match status" value="3"/>
</dbReference>
<dbReference type="PRINTS" id="PR00344">
    <property type="entry name" value="BCTRLSENSOR"/>
</dbReference>
<keyword evidence="6" id="KW-0175">Coiled coil</keyword>
<dbReference type="InterPro" id="IPR035965">
    <property type="entry name" value="PAS-like_dom_sf"/>
</dbReference>
<dbReference type="SUPFAM" id="SSF55785">
    <property type="entry name" value="PYP-like sensor domain (PAS domain)"/>
    <property type="match status" value="3"/>
</dbReference>
<evidence type="ECO:0000256" key="6">
    <source>
        <dbReference type="SAM" id="Coils"/>
    </source>
</evidence>
<dbReference type="Pfam" id="PF02518">
    <property type="entry name" value="HATPase_c"/>
    <property type="match status" value="1"/>
</dbReference>
<dbReference type="CDD" id="cd00130">
    <property type="entry name" value="PAS"/>
    <property type="match status" value="2"/>
</dbReference>
<keyword evidence="3" id="KW-0597">Phosphoprotein</keyword>
<dbReference type="PROSITE" id="PS50109">
    <property type="entry name" value="HIS_KIN"/>
    <property type="match status" value="1"/>
</dbReference>
<dbReference type="CDD" id="cd00075">
    <property type="entry name" value="HATPase"/>
    <property type="match status" value="1"/>
</dbReference>
<evidence type="ECO:0000256" key="2">
    <source>
        <dbReference type="ARBA" id="ARBA00012438"/>
    </source>
</evidence>
<sequence>MTGRVNLLVVDENERVGERLAAALPDVVDGEATTVHVETATSIEAGRSTLERSRVDCLVVSTELEDGDRGSLTAVLRTDGVPVVSYERTSPSDIDLENLGRAVSNAVQTTNKSLDHRALFESIDVGIAVRDLDTLELIDINHRYLDILGADQDTVLTTAPIDLTADVPGYTAERAHTEVQTALETGSNEFLWPMENAGGELIWVHVSLSTAELSGHEYLISTVEDVTEDRRREQELEAFKSAVAAVDAGIALTEDGEHVYINDTGARICGYADSESMLGLPWGDLHSEAETDRIRDVCDEALESDGRWQGEVTIRRPDGTDVPVRLTLTSLSDDRNVVVFQDLTEQKERERELERSRDFLDRTQRISKVGGWELDLLDETLEWTDQTKRIHGVPQEYVPSLDDALDFYAPDQREEVRTLVERCRNEGATWEDDFRFVTADGAERWVRTRGEPVIRDGRVVALRGTIQDVTARRSRERELERMNAELEALNRIIRHDIRNDMAVIVGWAELLDDHVDDEGHDILARVLSTGRHTIEITEVSRDLIETMSGDTVGTHPVSLVDSIERELSVRHEAYPNATFEIDGEIPDVAVRANPLLASVFGNVLGNAIKHNDCDTTVTLSAQVDASDDGDDVVVVRVADDGVGIPDSRKEVVFGKGEKGLESSGTGLGLYLVNKLVESFGGSVRIEDNDPTGTVVVIELPVASAV</sequence>